<evidence type="ECO:0000313" key="2">
    <source>
        <dbReference type="EMBL" id="ANP41346.1"/>
    </source>
</evidence>
<accession>A0A1B1A4A1</accession>
<keyword evidence="1" id="KW-0812">Transmembrane</keyword>
<feature type="transmembrane region" description="Helical" evidence="1">
    <location>
        <begin position="45"/>
        <end position="65"/>
    </location>
</feature>
<organism evidence="2 3">
    <name type="scientific">Tritonibacter mobilis F1926</name>
    <dbReference type="NCBI Taxonomy" id="1265309"/>
    <lineage>
        <taxon>Bacteria</taxon>
        <taxon>Pseudomonadati</taxon>
        <taxon>Pseudomonadota</taxon>
        <taxon>Alphaproteobacteria</taxon>
        <taxon>Rhodobacterales</taxon>
        <taxon>Paracoccaceae</taxon>
        <taxon>Tritonibacter</taxon>
    </lineage>
</organism>
<dbReference type="EMBL" id="CP015230">
    <property type="protein sequence ID" value="ANP41346.1"/>
    <property type="molecule type" value="Genomic_DNA"/>
</dbReference>
<keyword evidence="1" id="KW-0472">Membrane</keyword>
<dbReference type="Proteomes" id="UP000013243">
    <property type="component" value="Chromosome"/>
</dbReference>
<evidence type="ECO:0000313" key="3">
    <source>
        <dbReference type="Proteomes" id="UP000013243"/>
    </source>
</evidence>
<sequence length="253" mass="27679">MKLNHAVQIYTRSFSISGAFMHSNTTHVATASQAGHATKIISAPVAFSALIAASVGFAVLATAFYYTPFHSGLHEDGPVEKVSAALWALCAIMVFYFATLPGLRKHWQVPMLFSLLCARELDFDKRFLSEGILQLRLYSGDAPLWEKAIGATVILLVLIVLWRLLRVNVPILMSGLRHLSAWAWGGVFAVGSIVVAKSIDGIGRKFADFGVTLDPQLIETAMVYEELLELFAAAIVAWSICLVGAQIWRDKKA</sequence>
<feature type="transmembrane region" description="Helical" evidence="1">
    <location>
        <begin position="85"/>
        <end position="103"/>
    </location>
</feature>
<dbReference type="AlphaFoldDB" id="A0A1B1A4A1"/>
<protein>
    <submittedName>
        <fullName evidence="2">Uncharacterized protein</fullName>
    </submittedName>
</protein>
<feature type="transmembrane region" description="Helical" evidence="1">
    <location>
        <begin position="144"/>
        <end position="165"/>
    </location>
</feature>
<reference evidence="2 3" key="1">
    <citation type="journal article" date="2016" name="ISME J.">
        <title>Global occurrence and heterogeneity of the Roseobacter-clade species Ruegeria mobilis.</title>
        <authorList>
            <person name="Sonnenschein E."/>
            <person name="Gram L."/>
        </authorList>
    </citation>
    <scope>NUCLEOTIDE SEQUENCE [LARGE SCALE GENOMIC DNA]</scope>
    <source>
        <strain evidence="2 3">F1926</strain>
    </source>
</reference>
<dbReference type="KEGG" id="rmb:K529_011265"/>
<dbReference type="OrthoDB" id="269771at2"/>
<keyword evidence="1" id="KW-1133">Transmembrane helix</keyword>
<proteinExistence type="predicted"/>
<evidence type="ECO:0000256" key="1">
    <source>
        <dbReference type="SAM" id="Phobius"/>
    </source>
</evidence>
<feature type="transmembrane region" description="Helical" evidence="1">
    <location>
        <begin position="227"/>
        <end position="248"/>
    </location>
</feature>
<feature type="transmembrane region" description="Helical" evidence="1">
    <location>
        <begin position="177"/>
        <end position="196"/>
    </location>
</feature>
<dbReference type="STRING" id="1265309.K529_011265"/>
<name>A0A1B1A4A1_9RHOB</name>
<gene>
    <name evidence="2" type="ORF">K529_011265</name>
</gene>